<dbReference type="Proteomes" id="UP000807504">
    <property type="component" value="Unassembled WGS sequence"/>
</dbReference>
<feature type="domain" description="IRF tryptophan pentad repeat" evidence="2">
    <location>
        <begin position="2"/>
        <end position="137"/>
    </location>
</feature>
<protein>
    <recommendedName>
        <fullName evidence="2">IRF tryptophan pentad repeat domain-containing protein</fullName>
    </recommendedName>
</protein>
<evidence type="ECO:0000313" key="3">
    <source>
        <dbReference type="EMBL" id="KAF8778685.1"/>
    </source>
</evidence>
<proteinExistence type="predicted"/>
<comment type="caution">
    <text evidence="3">The sequence shown here is derived from an EMBL/GenBank/DDBJ whole genome shotgun (WGS) entry which is preliminary data.</text>
</comment>
<evidence type="ECO:0000259" key="2">
    <source>
        <dbReference type="PROSITE" id="PS51507"/>
    </source>
</evidence>
<dbReference type="InterPro" id="IPR001346">
    <property type="entry name" value="Interferon_reg_fact_DNA-bd_dom"/>
</dbReference>
<dbReference type="Gene3D" id="1.10.10.10">
    <property type="entry name" value="Winged helix-like DNA-binding domain superfamily/Winged helix DNA-binding domain"/>
    <property type="match status" value="1"/>
</dbReference>
<feature type="compositionally biased region" description="Basic and acidic residues" evidence="1">
    <location>
        <begin position="111"/>
        <end position="121"/>
    </location>
</feature>
<dbReference type="EMBL" id="JABXBU010002072">
    <property type="protein sequence ID" value="KAF8778685.1"/>
    <property type="molecule type" value="Genomic_DNA"/>
</dbReference>
<name>A0A8T0EWL9_ARGBR</name>
<dbReference type="SUPFAM" id="SSF46785">
    <property type="entry name" value="Winged helix' DNA-binding domain"/>
    <property type="match status" value="1"/>
</dbReference>
<reference evidence="3" key="2">
    <citation type="submission" date="2020-06" db="EMBL/GenBank/DDBJ databases">
        <authorList>
            <person name="Sheffer M."/>
        </authorList>
    </citation>
    <scope>NUCLEOTIDE SEQUENCE</scope>
</reference>
<dbReference type="InterPro" id="IPR036390">
    <property type="entry name" value="WH_DNA-bd_sf"/>
</dbReference>
<evidence type="ECO:0000313" key="4">
    <source>
        <dbReference type="Proteomes" id="UP000807504"/>
    </source>
</evidence>
<dbReference type="GO" id="GO:0002376">
    <property type="term" value="P:immune system process"/>
    <property type="evidence" value="ECO:0007669"/>
    <property type="project" value="TreeGrafter"/>
</dbReference>
<dbReference type="PANTHER" id="PTHR11949">
    <property type="entry name" value="INTERFERON REGULATORY FACTOR"/>
    <property type="match status" value="1"/>
</dbReference>
<dbReference type="InterPro" id="IPR036388">
    <property type="entry name" value="WH-like_DNA-bd_sf"/>
</dbReference>
<dbReference type="PROSITE" id="PS51507">
    <property type="entry name" value="IRF_2"/>
    <property type="match status" value="1"/>
</dbReference>
<reference evidence="3" key="1">
    <citation type="journal article" date="2020" name="bioRxiv">
        <title>Chromosome-level reference genome of the European wasp spider Argiope bruennichi: a resource for studies on range expansion and evolutionary adaptation.</title>
        <authorList>
            <person name="Sheffer M.M."/>
            <person name="Hoppe A."/>
            <person name="Krehenwinkel H."/>
            <person name="Uhl G."/>
            <person name="Kuss A.W."/>
            <person name="Jensen L."/>
            <person name="Jensen C."/>
            <person name="Gillespie R.G."/>
            <person name="Hoff K.J."/>
            <person name="Prost S."/>
        </authorList>
    </citation>
    <scope>NUCLEOTIDE SEQUENCE</scope>
</reference>
<feature type="region of interest" description="Disordered" evidence="1">
    <location>
        <begin position="93"/>
        <end position="121"/>
    </location>
</feature>
<organism evidence="3 4">
    <name type="scientific">Argiope bruennichi</name>
    <name type="common">Wasp spider</name>
    <name type="synonym">Aranea bruennichi</name>
    <dbReference type="NCBI Taxonomy" id="94029"/>
    <lineage>
        <taxon>Eukaryota</taxon>
        <taxon>Metazoa</taxon>
        <taxon>Ecdysozoa</taxon>
        <taxon>Arthropoda</taxon>
        <taxon>Chelicerata</taxon>
        <taxon>Arachnida</taxon>
        <taxon>Araneae</taxon>
        <taxon>Araneomorphae</taxon>
        <taxon>Entelegynae</taxon>
        <taxon>Araneoidea</taxon>
        <taxon>Araneidae</taxon>
        <taxon>Argiope</taxon>
    </lineage>
</organism>
<dbReference type="Pfam" id="PF00605">
    <property type="entry name" value="IRF"/>
    <property type="match status" value="1"/>
</dbReference>
<dbReference type="GO" id="GO:0005634">
    <property type="term" value="C:nucleus"/>
    <property type="evidence" value="ECO:0007669"/>
    <property type="project" value="TreeGrafter"/>
</dbReference>
<sequence>MPTLLENFMIPSLKEKSFGHLLSWVDEENGILKIFWQHKNSSQWKEEDFTVFKAWDAMKGRMPTETNIKYLTQAKQRFRAAMLKHKSIKLLKSPEKNSAPASVSLQEEEEQHIPEVERNEEPQISRLEAARILLNLSNHLAFPSSSPASLAPP</sequence>
<keyword evidence="4" id="KW-1185">Reference proteome</keyword>
<gene>
    <name evidence="3" type="ORF">HNY73_015385</name>
</gene>
<evidence type="ECO:0000256" key="1">
    <source>
        <dbReference type="SAM" id="MobiDB-lite"/>
    </source>
</evidence>
<dbReference type="GO" id="GO:0000978">
    <property type="term" value="F:RNA polymerase II cis-regulatory region sequence-specific DNA binding"/>
    <property type="evidence" value="ECO:0007669"/>
    <property type="project" value="TreeGrafter"/>
</dbReference>
<dbReference type="GO" id="GO:0000981">
    <property type="term" value="F:DNA-binding transcription factor activity, RNA polymerase II-specific"/>
    <property type="evidence" value="ECO:0007669"/>
    <property type="project" value="TreeGrafter"/>
</dbReference>
<accession>A0A8T0EWL9</accession>
<dbReference type="AlphaFoldDB" id="A0A8T0EWL9"/>
<dbReference type="PANTHER" id="PTHR11949:SF53">
    <property type="entry name" value="IRF TRYPTOPHAN PENTAD REPEAT DOMAIN-CONTAINING PROTEIN"/>
    <property type="match status" value="1"/>
</dbReference>